<reference evidence="1" key="1">
    <citation type="submission" date="2009-10" db="EMBL/GenBank/DDBJ databases">
        <title>Complete sequence of Bacillus selenitireducens MLS10.</title>
        <authorList>
            <consortium name="US DOE Joint Genome Institute"/>
            <person name="Lucas S."/>
            <person name="Copeland A."/>
            <person name="Lapidus A."/>
            <person name="Glavina del Rio T."/>
            <person name="Dalin E."/>
            <person name="Tice H."/>
            <person name="Bruce D."/>
            <person name="Goodwin L."/>
            <person name="Pitluck S."/>
            <person name="Sims D."/>
            <person name="Brettin T."/>
            <person name="Detter J.C."/>
            <person name="Han C."/>
            <person name="Larimer F."/>
            <person name="Land M."/>
            <person name="Hauser L."/>
            <person name="Kyrpides N."/>
            <person name="Ovchinnikova G."/>
            <person name="Stolz J."/>
        </authorList>
    </citation>
    <scope>NUCLEOTIDE SEQUENCE [LARGE SCALE GENOMIC DNA]</scope>
    <source>
        <strain evidence="1">MLS10</strain>
    </source>
</reference>
<dbReference type="Pfam" id="PF05521">
    <property type="entry name" value="Phage_HCP"/>
    <property type="match status" value="1"/>
</dbReference>
<dbReference type="EMBL" id="CP001791">
    <property type="protein sequence ID" value="ADI00484.1"/>
    <property type="molecule type" value="Genomic_DNA"/>
</dbReference>
<gene>
    <name evidence="1" type="ordered locus">Bsel_3002</name>
</gene>
<dbReference type="OrthoDB" id="9808209at2"/>
<dbReference type="AlphaFoldDB" id="D6XZY2"/>
<name>D6XZY2_BACIE</name>
<dbReference type="STRING" id="439292.Bsel_3002"/>
<accession>D6XZY2</accession>
<organism evidence="1 2">
    <name type="scientific">Bacillus selenitireducens (strain ATCC 700615 / DSM 15326 / MLS10)</name>
    <dbReference type="NCBI Taxonomy" id="439292"/>
    <lineage>
        <taxon>Bacteria</taxon>
        <taxon>Bacillati</taxon>
        <taxon>Bacillota</taxon>
        <taxon>Bacilli</taxon>
        <taxon>Bacillales</taxon>
        <taxon>Bacillaceae</taxon>
        <taxon>Salisediminibacterium</taxon>
    </lineage>
</organism>
<protein>
    <submittedName>
        <fullName evidence="1">Phage head-tail adaptor</fullName>
    </submittedName>
</protein>
<dbReference type="eggNOG" id="COG5614">
    <property type="taxonomic scope" value="Bacteria"/>
</dbReference>
<dbReference type="KEGG" id="bse:Bsel_3002"/>
<dbReference type="HOGENOM" id="CLU_147810_1_3_9"/>
<sequence length="109" mass="12869">MDIGELRHRITLMSKNVETNANGFEVVTWQEVDEVWAHVANLTARDFFSASRVQMQHTVLITIRYHPDVDASLRIRFREKVYRITGIDQKQYKNRFMELKALEVDEDEG</sequence>
<dbReference type="Proteomes" id="UP000000271">
    <property type="component" value="Chromosome"/>
</dbReference>
<keyword evidence="2" id="KW-1185">Reference proteome</keyword>
<dbReference type="InterPro" id="IPR008767">
    <property type="entry name" value="Phage_SPP1_head-tail_adaptor"/>
</dbReference>
<dbReference type="InterPro" id="IPR038666">
    <property type="entry name" value="SSP1_head-tail_sf"/>
</dbReference>
<dbReference type="Gene3D" id="2.40.10.270">
    <property type="entry name" value="Bacteriophage SPP1 head-tail adaptor protein"/>
    <property type="match status" value="1"/>
</dbReference>
<evidence type="ECO:0000313" key="2">
    <source>
        <dbReference type="Proteomes" id="UP000000271"/>
    </source>
</evidence>
<evidence type="ECO:0000313" key="1">
    <source>
        <dbReference type="EMBL" id="ADI00484.1"/>
    </source>
</evidence>
<dbReference type="NCBIfam" id="TIGR01563">
    <property type="entry name" value="gp16_SPP1"/>
    <property type="match status" value="1"/>
</dbReference>
<dbReference type="RefSeq" id="WP_013173891.1">
    <property type="nucleotide sequence ID" value="NC_014219.1"/>
</dbReference>
<proteinExistence type="predicted"/>